<dbReference type="AlphaFoldDB" id="A0A1N5TC93"/>
<comment type="cofactor">
    <cofactor evidence="1">
        <name>pyridoxal 5'-phosphate</name>
        <dbReference type="ChEBI" id="CHEBI:597326"/>
    </cofactor>
</comment>
<comment type="similarity">
    <text evidence="2">Belongs to the class-I pyridoxal-phosphate-dependent aminotransferase family.</text>
</comment>
<organism evidence="8 9">
    <name type="scientific">Cuniculiplasma divulgatum</name>
    <dbReference type="NCBI Taxonomy" id="1673428"/>
    <lineage>
        <taxon>Archaea</taxon>
        <taxon>Methanobacteriati</taxon>
        <taxon>Thermoplasmatota</taxon>
        <taxon>Thermoplasmata</taxon>
        <taxon>Thermoplasmatales</taxon>
        <taxon>Cuniculiplasmataceae</taxon>
        <taxon>Cuniculiplasma</taxon>
    </lineage>
</organism>
<accession>A0A1N5TC93</accession>
<dbReference type="Gene3D" id="3.40.640.10">
    <property type="entry name" value="Type I PLP-dependent aspartate aminotransferase-like (Major domain)"/>
    <property type="match status" value="1"/>
</dbReference>
<evidence type="ECO:0000256" key="1">
    <source>
        <dbReference type="ARBA" id="ARBA00001933"/>
    </source>
</evidence>
<dbReference type="RefSeq" id="WP_148689581.1">
    <property type="nucleotide sequence ID" value="NZ_LT671858.1"/>
</dbReference>
<dbReference type="GO" id="GO:0008483">
    <property type="term" value="F:transaminase activity"/>
    <property type="evidence" value="ECO:0007669"/>
    <property type="project" value="UniProtKB-KW"/>
</dbReference>
<dbReference type="FunFam" id="3.40.640.10:FF:000053">
    <property type="entry name" value="Aminotransferase, class I"/>
    <property type="match status" value="1"/>
</dbReference>
<dbReference type="EMBL" id="LT671858">
    <property type="protein sequence ID" value="SIM46043.1"/>
    <property type="molecule type" value="Genomic_DNA"/>
</dbReference>
<dbReference type="InterPro" id="IPR015421">
    <property type="entry name" value="PyrdxlP-dep_Trfase_major"/>
</dbReference>
<dbReference type="Pfam" id="PF00155">
    <property type="entry name" value="Aminotran_1_2"/>
    <property type="match status" value="1"/>
</dbReference>
<feature type="domain" description="Aminotransferase class I/classII large" evidence="7">
    <location>
        <begin position="57"/>
        <end position="390"/>
    </location>
</feature>
<evidence type="ECO:0000256" key="2">
    <source>
        <dbReference type="ARBA" id="ARBA00007441"/>
    </source>
</evidence>
<evidence type="ECO:0000256" key="6">
    <source>
        <dbReference type="ARBA" id="ARBA00022898"/>
    </source>
</evidence>
<dbReference type="GO" id="GO:1901605">
    <property type="term" value="P:alpha-amino acid metabolic process"/>
    <property type="evidence" value="ECO:0007669"/>
    <property type="project" value="TreeGrafter"/>
</dbReference>
<evidence type="ECO:0000313" key="8">
    <source>
        <dbReference type="EMBL" id="SIM46043.1"/>
    </source>
</evidence>
<evidence type="ECO:0000259" key="7">
    <source>
        <dbReference type="Pfam" id="PF00155"/>
    </source>
</evidence>
<evidence type="ECO:0000256" key="4">
    <source>
        <dbReference type="ARBA" id="ARBA00022576"/>
    </source>
</evidence>
<dbReference type="Proteomes" id="UP000195607">
    <property type="component" value="Chromosome I"/>
</dbReference>
<dbReference type="CDD" id="cd00609">
    <property type="entry name" value="AAT_like"/>
    <property type="match status" value="1"/>
</dbReference>
<comment type="subunit">
    <text evidence="3">Homodimer.</text>
</comment>
<dbReference type="GO" id="GO:0030170">
    <property type="term" value="F:pyridoxal phosphate binding"/>
    <property type="evidence" value="ECO:0007669"/>
    <property type="project" value="InterPro"/>
</dbReference>
<dbReference type="InterPro" id="IPR015422">
    <property type="entry name" value="PyrdxlP-dep_Trfase_small"/>
</dbReference>
<proteinExistence type="inferred from homology"/>
<dbReference type="PANTHER" id="PTHR42790">
    <property type="entry name" value="AMINOTRANSFERASE"/>
    <property type="match status" value="1"/>
</dbReference>
<evidence type="ECO:0000256" key="5">
    <source>
        <dbReference type="ARBA" id="ARBA00022679"/>
    </source>
</evidence>
<sequence length="398" mass="44546">MKYNFSDVVNRMKPSEIRELNKMASSPGIISLGGGMPSPETFPIKELTEIMEFVMKNNSDLALQYGNTLGINPVREQISKMLEKTEGIKCNMENIIVNSGSQQGLYELGTVLANPGDTVITEEPTYVGAVSAFSANGLKMEGIPVDHNGMKVELLEEKIKKLILEGRKPRFIYVIPTFQNPTGYTMPVERRKVLIEISKKYDVPLVEDNPYGQLRYYGEPVPCIRSMTGGEDVIYLGTFSKVMTPGLRLGYTIAPEPVMEKFNLIKQALDLATNSFSQYVAYEYIKRGIIYKQVELNKQIYRKKRDAIVNALKANMSDISTFSEPDGGMFVWVTVDKNVDTKQMIPLAIKNGVAYVSGQAFTTNGTQKSSMRLNFTFGSVEQLEEGIKRIRKTINESA</sequence>
<reference evidence="8 9" key="1">
    <citation type="submission" date="2016-04" db="EMBL/GenBank/DDBJ databases">
        <authorList>
            <person name="Evans L.H."/>
            <person name="Alamgir A."/>
            <person name="Owens N."/>
            <person name="Weber N.D."/>
            <person name="Virtaneva K."/>
            <person name="Barbian K."/>
            <person name="Babar A."/>
            <person name="Rosenke K."/>
        </authorList>
    </citation>
    <scope>NUCLEOTIDE SEQUENCE [LARGE SCALE GENOMIC DNA]</scope>
    <source>
        <strain evidence="9">S5(T) (JCM 30642 \VKM B-2941)</strain>
    </source>
</reference>
<dbReference type="InterPro" id="IPR050859">
    <property type="entry name" value="Class-I_PLP-dep_aminotransf"/>
</dbReference>
<dbReference type="GeneID" id="41587826"/>
<protein>
    <submittedName>
        <fullName evidence="8">2-aminoadipate transaminase</fullName>
    </submittedName>
</protein>
<gene>
    <name evidence="8" type="ORF">CSP5_0530</name>
</gene>
<dbReference type="PANTHER" id="PTHR42790:SF19">
    <property type="entry name" value="KYNURENINE_ALPHA-AMINOADIPATE AMINOTRANSFERASE, MITOCHONDRIAL"/>
    <property type="match status" value="1"/>
</dbReference>
<keyword evidence="4" id="KW-0032">Aminotransferase</keyword>
<keyword evidence="5" id="KW-0808">Transferase</keyword>
<dbReference type="SUPFAM" id="SSF53383">
    <property type="entry name" value="PLP-dependent transferases"/>
    <property type="match status" value="1"/>
</dbReference>
<keyword evidence="6" id="KW-0663">Pyridoxal phosphate</keyword>
<dbReference type="InterPro" id="IPR015424">
    <property type="entry name" value="PyrdxlP-dep_Trfase"/>
</dbReference>
<evidence type="ECO:0000256" key="3">
    <source>
        <dbReference type="ARBA" id="ARBA00011738"/>
    </source>
</evidence>
<evidence type="ECO:0000313" key="9">
    <source>
        <dbReference type="Proteomes" id="UP000195607"/>
    </source>
</evidence>
<dbReference type="InterPro" id="IPR004839">
    <property type="entry name" value="Aminotransferase_I/II_large"/>
</dbReference>
<dbReference type="Gene3D" id="3.90.1150.10">
    <property type="entry name" value="Aspartate Aminotransferase, domain 1"/>
    <property type="match status" value="1"/>
</dbReference>
<name>A0A1N5TC93_9ARCH</name>